<accession>A0ABM0VZ66</accession>
<evidence type="ECO:0000256" key="4">
    <source>
        <dbReference type="SAM" id="Phobius"/>
    </source>
</evidence>
<proteinExistence type="predicted"/>
<dbReference type="Pfam" id="PF06839">
    <property type="entry name" value="Zn_ribbon_GRF"/>
    <property type="match status" value="1"/>
</dbReference>
<name>A0ABM0VZ66_CAMSA</name>
<feature type="domain" description="GRF-type" evidence="5">
    <location>
        <begin position="39"/>
        <end position="80"/>
    </location>
</feature>
<dbReference type="GeneID" id="104744145"/>
<keyword evidence="6" id="KW-1185">Reference proteome</keyword>
<keyword evidence="2" id="KW-0863">Zinc-finger</keyword>
<evidence type="ECO:0000313" key="6">
    <source>
        <dbReference type="Proteomes" id="UP000694864"/>
    </source>
</evidence>
<gene>
    <name evidence="7" type="primary">LOC104744145</name>
</gene>
<dbReference type="Proteomes" id="UP000694864">
    <property type="component" value="Chromosome 14"/>
</dbReference>
<keyword evidence="1" id="KW-0479">Metal-binding</keyword>
<sequence>MSSSSASSEILFDCELVNPLFGEGVSHRVNVIGRGIPRKCRCGRFSVMRTSNTMKNPGRLFHCFPNGSDENPNHLFKWTDISIVEEMEAVESVVDKIEREVGSLAKGLDEVEAVKEIAERCKKDIVELKGVVSSCEKEIQELRSFKNMIVCGGLVVAFVYYVIFV</sequence>
<keyword evidence="4" id="KW-0472">Membrane</keyword>
<evidence type="ECO:0000313" key="7">
    <source>
        <dbReference type="RefSeq" id="XP_010463460.1"/>
    </source>
</evidence>
<feature type="transmembrane region" description="Helical" evidence="4">
    <location>
        <begin position="147"/>
        <end position="164"/>
    </location>
</feature>
<dbReference type="PANTHER" id="PTHR33248">
    <property type="entry name" value="ZINC ION-BINDING PROTEIN"/>
    <property type="match status" value="1"/>
</dbReference>
<reference evidence="6" key="1">
    <citation type="journal article" date="2014" name="Nat. Commun.">
        <title>The emerging biofuel crop Camelina sativa retains a highly undifferentiated hexaploid genome structure.</title>
        <authorList>
            <person name="Kagale S."/>
            <person name="Koh C."/>
            <person name="Nixon J."/>
            <person name="Bollina V."/>
            <person name="Clarke W.E."/>
            <person name="Tuteja R."/>
            <person name="Spillane C."/>
            <person name="Robinson S.J."/>
            <person name="Links M.G."/>
            <person name="Clarke C."/>
            <person name="Higgins E.E."/>
            <person name="Huebert T."/>
            <person name="Sharpe A.G."/>
            <person name="Parkin I.A."/>
        </authorList>
    </citation>
    <scope>NUCLEOTIDE SEQUENCE [LARGE SCALE GENOMIC DNA]</scope>
    <source>
        <strain evidence="6">cv. DH55</strain>
    </source>
</reference>
<keyword evidence="4" id="KW-1133">Transmembrane helix</keyword>
<evidence type="ECO:0000256" key="3">
    <source>
        <dbReference type="ARBA" id="ARBA00022833"/>
    </source>
</evidence>
<evidence type="ECO:0000259" key="5">
    <source>
        <dbReference type="Pfam" id="PF06839"/>
    </source>
</evidence>
<protein>
    <submittedName>
        <fullName evidence="7">Uncharacterized protein At4g04775-like</fullName>
    </submittedName>
</protein>
<evidence type="ECO:0000256" key="1">
    <source>
        <dbReference type="ARBA" id="ARBA00022723"/>
    </source>
</evidence>
<dbReference type="InterPro" id="IPR010666">
    <property type="entry name" value="Znf_GRF"/>
</dbReference>
<reference evidence="7" key="2">
    <citation type="submission" date="2025-08" db="UniProtKB">
        <authorList>
            <consortium name="RefSeq"/>
        </authorList>
    </citation>
    <scope>IDENTIFICATION</scope>
    <source>
        <tissue evidence="7">Leaf</tissue>
    </source>
</reference>
<keyword evidence="3" id="KW-0862">Zinc</keyword>
<evidence type="ECO:0000256" key="2">
    <source>
        <dbReference type="ARBA" id="ARBA00022771"/>
    </source>
</evidence>
<organism evidence="6 7">
    <name type="scientific">Camelina sativa</name>
    <name type="common">False flax</name>
    <name type="synonym">Myagrum sativum</name>
    <dbReference type="NCBI Taxonomy" id="90675"/>
    <lineage>
        <taxon>Eukaryota</taxon>
        <taxon>Viridiplantae</taxon>
        <taxon>Streptophyta</taxon>
        <taxon>Embryophyta</taxon>
        <taxon>Tracheophyta</taxon>
        <taxon>Spermatophyta</taxon>
        <taxon>Magnoliopsida</taxon>
        <taxon>eudicotyledons</taxon>
        <taxon>Gunneridae</taxon>
        <taxon>Pentapetalae</taxon>
        <taxon>rosids</taxon>
        <taxon>malvids</taxon>
        <taxon>Brassicales</taxon>
        <taxon>Brassicaceae</taxon>
        <taxon>Camelineae</taxon>
        <taxon>Camelina</taxon>
    </lineage>
</organism>
<dbReference type="RefSeq" id="XP_010463460.1">
    <property type="nucleotide sequence ID" value="XM_010465158.1"/>
</dbReference>
<keyword evidence="4" id="KW-0812">Transmembrane</keyword>